<organism evidence="1 2">
    <name type="scientific">Irpex rosettiformis</name>
    <dbReference type="NCBI Taxonomy" id="378272"/>
    <lineage>
        <taxon>Eukaryota</taxon>
        <taxon>Fungi</taxon>
        <taxon>Dikarya</taxon>
        <taxon>Basidiomycota</taxon>
        <taxon>Agaricomycotina</taxon>
        <taxon>Agaricomycetes</taxon>
        <taxon>Polyporales</taxon>
        <taxon>Irpicaceae</taxon>
        <taxon>Irpex</taxon>
    </lineage>
</organism>
<reference evidence="1" key="1">
    <citation type="journal article" date="2021" name="Environ. Microbiol.">
        <title>Gene family expansions and transcriptome signatures uncover fungal adaptations to wood decay.</title>
        <authorList>
            <person name="Hage H."/>
            <person name="Miyauchi S."/>
            <person name="Viragh M."/>
            <person name="Drula E."/>
            <person name="Min B."/>
            <person name="Chaduli D."/>
            <person name="Navarro D."/>
            <person name="Favel A."/>
            <person name="Norest M."/>
            <person name="Lesage-Meessen L."/>
            <person name="Balint B."/>
            <person name="Merenyi Z."/>
            <person name="de Eugenio L."/>
            <person name="Morin E."/>
            <person name="Martinez A.T."/>
            <person name="Baldrian P."/>
            <person name="Stursova M."/>
            <person name="Martinez M.J."/>
            <person name="Novotny C."/>
            <person name="Magnuson J.K."/>
            <person name="Spatafora J.W."/>
            <person name="Maurice S."/>
            <person name="Pangilinan J."/>
            <person name="Andreopoulos W."/>
            <person name="LaButti K."/>
            <person name="Hundley H."/>
            <person name="Na H."/>
            <person name="Kuo A."/>
            <person name="Barry K."/>
            <person name="Lipzen A."/>
            <person name="Henrissat B."/>
            <person name="Riley R."/>
            <person name="Ahrendt S."/>
            <person name="Nagy L.G."/>
            <person name="Grigoriev I.V."/>
            <person name="Martin F."/>
            <person name="Rosso M.N."/>
        </authorList>
    </citation>
    <scope>NUCLEOTIDE SEQUENCE</scope>
    <source>
        <strain evidence="1">CBS 384.51</strain>
    </source>
</reference>
<proteinExistence type="predicted"/>
<name>A0ACB8U7J1_9APHY</name>
<accession>A0ACB8U7J1</accession>
<evidence type="ECO:0000313" key="1">
    <source>
        <dbReference type="EMBL" id="KAI0090288.1"/>
    </source>
</evidence>
<evidence type="ECO:0000313" key="2">
    <source>
        <dbReference type="Proteomes" id="UP001055072"/>
    </source>
</evidence>
<dbReference type="Proteomes" id="UP001055072">
    <property type="component" value="Unassembled WGS sequence"/>
</dbReference>
<comment type="caution">
    <text evidence="1">The sequence shown here is derived from an EMBL/GenBank/DDBJ whole genome shotgun (WGS) entry which is preliminary data.</text>
</comment>
<dbReference type="EMBL" id="MU274908">
    <property type="protein sequence ID" value="KAI0090288.1"/>
    <property type="molecule type" value="Genomic_DNA"/>
</dbReference>
<gene>
    <name evidence="1" type="ORF">BDY19DRAFT_763745</name>
</gene>
<sequence>MILGLTYMTENVNSRDSDEASHQSESPSPVDGVGRIARGLMSEASSDHSQAQLTGSSARFPGHSHQYSAQGAQQHHHLDAPHSSVTSGLGVHSSREYFVHSMDQNSSSSTSSGQWSPSPYFQYGSSPPTESSLHDVYSSNPSLHSASLQGNRWEMGGLSMPHIREGFSPNPRERDERVSLDHSIATMSLSHSPEAVSTASIRPRESIRSRSGSTGWTWEEQRCVRIPFQFAGFISPSLSKPTPTGRSSYPPPIPRSGTMTQRAT</sequence>
<protein>
    <submittedName>
        <fullName evidence="1">Uncharacterized protein</fullName>
    </submittedName>
</protein>
<keyword evidence="2" id="KW-1185">Reference proteome</keyword>